<comment type="similarity">
    <text evidence="2">Belongs to the cytochrome P450 family.</text>
</comment>
<accession>A0A852VE55</accession>
<dbReference type="Gene3D" id="1.10.630.10">
    <property type="entry name" value="Cytochrome P450"/>
    <property type="match status" value="1"/>
</dbReference>
<dbReference type="Proteomes" id="UP000576393">
    <property type="component" value="Unassembled WGS sequence"/>
</dbReference>
<comment type="caution">
    <text evidence="9">The sequence shown here is derived from an EMBL/GenBank/DDBJ whole genome shotgun (WGS) entry which is preliminary data.</text>
</comment>
<dbReference type="AlphaFoldDB" id="A0A852VE55"/>
<keyword evidence="4 8" id="KW-0479">Metal-binding</keyword>
<dbReference type="SUPFAM" id="SSF48264">
    <property type="entry name" value="Cytochrome P450"/>
    <property type="match status" value="1"/>
</dbReference>
<dbReference type="GO" id="GO:0005506">
    <property type="term" value="F:iron ion binding"/>
    <property type="evidence" value="ECO:0007669"/>
    <property type="project" value="InterPro"/>
</dbReference>
<keyword evidence="7" id="KW-0503">Monooxygenase</keyword>
<gene>
    <name evidence="9" type="ORF">HDA43_006692</name>
</gene>
<comment type="cofactor">
    <cofactor evidence="1 8">
        <name>heme</name>
        <dbReference type="ChEBI" id="CHEBI:30413"/>
    </cofactor>
</comment>
<dbReference type="GO" id="GO:0004497">
    <property type="term" value="F:monooxygenase activity"/>
    <property type="evidence" value="ECO:0007669"/>
    <property type="project" value="UniProtKB-KW"/>
</dbReference>
<name>A0A852VE55_9ACTN</name>
<evidence type="ECO:0000313" key="9">
    <source>
        <dbReference type="EMBL" id="NYF44465.1"/>
    </source>
</evidence>
<dbReference type="EMBL" id="JACCCO010000003">
    <property type="protein sequence ID" value="NYF44465.1"/>
    <property type="molecule type" value="Genomic_DNA"/>
</dbReference>
<dbReference type="InterPro" id="IPR002403">
    <property type="entry name" value="Cyt_P450_E_grp-IV"/>
</dbReference>
<evidence type="ECO:0000313" key="10">
    <source>
        <dbReference type="Proteomes" id="UP000576393"/>
    </source>
</evidence>
<dbReference type="PANTHER" id="PTHR24286:SF24">
    <property type="entry name" value="LANOSTEROL 14-ALPHA DEMETHYLASE"/>
    <property type="match status" value="1"/>
</dbReference>
<keyword evidence="6 8" id="KW-0408">Iron</keyword>
<dbReference type="PRINTS" id="PR00465">
    <property type="entry name" value="EP450IV"/>
</dbReference>
<dbReference type="InterPro" id="IPR001128">
    <property type="entry name" value="Cyt_P450"/>
</dbReference>
<dbReference type="GO" id="GO:0004601">
    <property type="term" value="F:peroxidase activity"/>
    <property type="evidence" value="ECO:0007669"/>
    <property type="project" value="UniProtKB-KW"/>
</dbReference>
<keyword evidence="5 9" id="KW-0560">Oxidoreductase</keyword>
<keyword evidence="10" id="KW-1185">Reference proteome</keyword>
<keyword evidence="9" id="KW-0575">Peroxidase</keyword>
<proteinExistence type="inferred from homology"/>
<evidence type="ECO:0000256" key="3">
    <source>
        <dbReference type="ARBA" id="ARBA00022617"/>
    </source>
</evidence>
<keyword evidence="3 8" id="KW-0349">Heme</keyword>
<reference evidence="9 10" key="1">
    <citation type="submission" date="2020-07" db="EMBL/GenBank/DDBJ databases">
        <title>Sequencing the genomes of 1000 actinobacteria strains.</title>
        <authorList>
            <person name="Klenk H.-P."/>
        </authorList>
    </citation>
    <scope>NUCLEOTIDE SEQUENCE [LARGE SCALE GENOMIC DNA]</scope>
    <source>
        <strain evidence="9 10">DSM 45763</strain>
    </source>
</reference>
<dbReference type="PANTHER" id="PTHR24286">
    <property type="entry name" value="CYTOCHROME P450 26"/>
    <property type="match status" value="1"/>
</dbReference>
<evidence type="ECO:0000256" key="1">
    <source>
        <dbReference type="ARBA" id="ARBA00001971"/>
    </source>
</evidence>
<feature type="binding site" description="axial binding residue" evidence="8">
    <location>
        <position position="356"/>
    </location>
    <ligand>
        <name>heme</name>
        <dbReference type="ChEBI" id="CHEBI:30413"/>
    </ligand>
    <ligandPart>
        <name>Fe</name>
        <dbReference type="ChEBI" id="CHEBI:18248"/>
    </ligandPart>
</feature>
<dbReference type="GO" id="GO:0016705">
    <property type="term" value="F:oxidoreductase activity, acting on paired donors, with incorporation or reduction of molecular oxygen"/>
    <property type="evidence" value="ECO:0007669"/>
    <property type="project" value="InterPro"/>
</dbReference>
<evidence type="ECO:0000256" key="5">
    <source>
        <dbReference type="ARBA" id="ARBA00023002"/>
    </source>
</evidence>
<dbReference type="CDD" id="cd11067">
    <property type="entry name" value="CYP152"/>
    <property type="match status" value="1"/>
</dbReference>
<evidence type="ECO:0000256" key="6">
    <source>
        <dbReference type="ARBA" id="ARBA00023004"/>
    </source>
</evidence>
<dbReference type="GO" id="GO:0016125">
    <property type="term" value="P:sterol metabolic process"/>
    <property type="evidence" value="ECO:0007669"/>
    <property type="project" value="TreeGrafter"/>
</dbReference>
<organism evidence="9 10">
    <name type="scientific">Streptosporangium sandarakinum</name>
    <dbReference type="NCBI Taxonomy" id="1260955"/>
    <lineage>
        <taxon>Bacteria</taxon>
        <taxon>Bacillati</taxon>
        <taxon>Actinomycetota</taxon>
        <taxon>Actinomycetes</taxon>
        <taxon>Streptosporangiales</taxon>
        <taxon>Streptosporangiaceae</taxon>
        <taxon>Streptosporangium</taxon>
    </lineage>
</organism>
<evidence type="ECO:0000256" key="7">
    <source>
        <dbReference type="ARBA" id="ARBA00023033"/>
    </source>
</evidence>
<dbReference type="GO" id="GO:0020037">
    <property type="term" value="F:heme binding"/>
    <property type="evidence" value="ECO:0007669"/>
    <property type="project" value="InterPro"/>
</dbReference>
<dbReference type="EC" id="1.11.2.4" evidence="9"/>
<dbReference type="RefSeq" id="WP_179828586.1">
    <property type="nucleotide sequence ID" value="NZ_JACCCO010000003.1"/>
</dbReference>
<sequence>MPLSDHTLPLLTEGYAWLPERRRTHGSTVVTRLMGHRATAVHGPDAARFFYDENHIRRHTALPEPIKSTLFGHGAVHTLDAAAHRVRKAMFTSLMTDDGIARLDDHVAAAWDKATAAWNGPRPVTLFDEVGRILTHAACRWAGVPLDDADVPATARDLLALVDGFASLGPRHWRARAARIRLENRLARLIHDTRTGAAPAAPPGTPLAAVATHRDADGHPLDDRLAAVELLNLIRPTVAVTWYVTFAAHALHRHPHHRAALRAGDEARTHAFAQETRRFYPFAPFVGGKAVTDLTWEDHRIPEGSLVLLDIYGHNHDPRLWPDPHTFDPGRFLDRPTGEFDLIPQGGGDPRTGHRCPGEAITLTLLRTLTTRLARLDHDLPDQDLTISLRRIPTRPASGYLLANARPAA</sequence>
<evidence type="ECO:0000256" key="2">
    <source>
        <dbReference type="ARBA" id="ARBA00010617"/>
    </source>
</evidence>
<evidence type="ECO:0000256" key="8">
    <source>
        <dbReference type="PIRSR" id="PIRSR602403-1"/>
    </source>
</evidence>
<evidence type="ECO:0000256" key="4">
    <source>
        <dbReference type="ARBA" id="ARBA00022723"/>
    </source>
</evidence>
<dbReference type="Pfam" id="PF00067">
    <property type="entry name" value="p450"/>
    <property type="match status" value="1"/>
</dbReference>
<dbReference type="InterPro" id="IPR036396">
    <property type="entry name" value="Cyt_P450_sf"/>
</dbReference>
<protein>
    <submittedName>
        <fullName evidence="9">Fatty-acid peroxygenase</fullName>
        <ecNumber evidence="9">1.11.2.4</ecNumber>
    </submittedName>
</protein>